<keyword evidence="6" id="KW-1185">Reference proteome</keyword>
<protein>
    <recommendedName>
        <fullName evidence="4">Glucose-6-phosphate dehydrogenase NAD-binding domain-containing protein</fullName>
    </recommendedName>
</protein>
<keyword evidence="1" id="KW-0313">Glucose metabolism</keyword>
<dbReference type="PANTHER" id="PTHR23429">
    <property type="entry name" value="GLUCOSE-6-PHOSPHATE 1-DEHYDROGENASE G6PD"/>
    <property type="match status" value="1"/>
</dbReference>
<evidence type="ECO:0000256" key="2">
    <source>
        <dbReference type="ARBA" id="ARBA00022857"/>
    </source>
</evidence>
<dbReference type="Pfam" id="PF00479">
    <property type="entry name" value="G6PD_N"/>
    <property type="match status" value="1"/>
</dbReference>
<evidence type="ECO:0000313" key="5">
    <source>
        <dbReference type="EMBL" id="GAY60943.1"/>
    </source>
</evidence>
<keyword evidence="2" id="KW-0521">NADP</keyword>
<evidence type="ECO:0000256" key="3">
    <source>
        <dbReference type="ARBA" id="ARBA00023277"/>
    </source>
</evidence>
<reference evidence="5 6" key="1">
    <citation type="journal article" date="2017" name="Front. Genet.">
        <title>Draft sequencing of the heterozygous diploid genome of Satsuma (Citrus unshiu Marc.) using a hybrid assembly approach.</title>
        <authorList>
            <person name="Shimizu T."/>
            <person name="Tanizawa Y."/>
            <person name="Mochizuki T."/>
            <person name="Nagasaki H."/>
            <person name="Yoshioka T."/>
            <person name="Toyoda A."/>
            <person name="Fujiyama A."/>
            <person name="Kaminuma E."/>
            <person name="Nakamura Y."/>
        </authorList>
    </citation>
    <scope>NUCLEOTIDE SEQUENCE [LARGE SCALE GENOMIC DNA]</scope>
    <source>
        <strain evidence="6">cv. Miyagawa wase</strain>
    </source>
</reference>
<dbReference type="STRING" id="55188.A0A2H5Q8N1"/>
<dbReference type="PANTHER" id="PTHR23429:SF4">
    <property type="entry name" value="INACTIVE GLUCOSE-6-PHOSPHATE 1-DEHYDROGENASE 4, CHLOROPLASTIC"/>
    <property type="match status" value="1"/>
</dbReference>
<name>A0A2H5Q8N1_CITUN</name>
<comment type="caution">
    <text evidence="5">The sequence shown here is derived from an EMBL/GenBank/DDBJ whole genome shotgun (WGS) entry which is preliminary data.</text>
</comment>
<dbReference type="AlphaFoldDB" id="A0A2H5Q8N1"/>
<feature type="domain" description="Glucose-6-phosphate dehydrogenase NAD-binding" evidence="4">
    <location>
        <begin position="41"/>
        <end position="93"/>
    </location>
</feature>
<keyword evidence="3" id="KW-0119">Carbohydrate metabolism</keyword>
<gene>
    <name evidence="5" type="ORF">CUMW_205990</name>
</gene>
<dbReference type="InterPro" id="IPR001282">
    <property type="entry name" value="G6P_DH"/>
</dbReference>
<dbReference type="EMBL" id="BDQV01000253">
    <property type="protein sequence ID" value="GAY60943.1"/>
    <property type="molecule type" value="Genomic_DNA"/>
</dbReference>
<accession>A0A2H5Q8N1</accession>
<dbReference type="InterPro" id="IPR022674">
    <property type="entry name" value="G6P_DH_NAD-bd"/>
</dbReference>
<organism evidence="5 6">
    <name type="scientific">Citrus unshiu</name>
    <name type="common">Satsuma mandarin</name>
    <name type="synonym">Citrus nobilis var. unshiu</name>
    <dbReference type="NCBI Taxonomy" id="55188"/>
    <lineage>
        <taxon>Eukaryota</taxon>
        <taxon>Viridiplantae</taxon>
        <taxon>Streptophyta</taxon>
        <taxon>Embryophyta</taxon>
        <taxon>Tracheophyta</taxon>
        <taxon>Spermatophyta</taxon>
        <taxon>Magnoliopsida</taxon>
        <taxon>eudicotyledons</taxon>
        <taxon>Gunneridae</taxon>
        <taxon>Pentapetalae</taxon>
        <taxon>rosids</taxon>
        <taxon>malvids</taxon>
        <taxon>Sapindales</taxon>
        <taxon>Rutaceae</taxon>
        <taxon>Aurantioideae</taxon>
        <taxon>Citrus</taxon>
    </lineage>
</organism>
<evidence type="ECO:0000313" key="6">
    <source>
        <dbReference type="Proteomes" id="UP000236630"/>
    </source>
</evidence>
<evidence type="ECO:0000259" key="4">
    <source>
        <dbReference type="Pfam" id="PF00479"/>
    </source>
</evidence>
<dbReference type="GO" id="GO:0050661">
    <property type="term" value="F:NADP binding"/>
    <property type="evidence" value="ECO:0007669"/>
    <property type="project" value="InterPro"/>
</dbReference>
<proteinExistence type="predicted"/>
<dbReference type="Gene3D" id="3.40.50.720">
    <property type="entry name" value="NAD(P)-binding Rossmann-like Domain"/>
    <property type="match status" value="1"/>
</dbReference>
<dbReference type="InterPro" id="IPR036291">
    <property type="entry name" value="NAD(P)-bd_dom_sf"/>
</dbReference>
<evidence type="ECO:0000256" key="1">
    <source>
        <dbReference type="ARBA" id="ARBA00022526"/>
    </source>
</evidence>
<dbReference type="SUPFAM" id="SSF51735">
    <property type="entry name" value="NAD(P)-binding Rossmann-fold domains"/>
    <property type="match status" value="1"/>
</dbReference>
<dbReference type="Proteomes" id="UP000236630">
    <property type="component" value="Unassembled WGS sequence"/>
</dbReference>
<dbReference type="GO" id="GO:0006006">
    <property type="term" value="P:glucose metabolic process"/>
    <property type="evidence" value="ECO:0007669"/>
    <property type="project" value="UniProtKB-KW"/>
</dbReference>
<sequence>MSFFTFSSTIPETKRTTSQLQAHSPNFPIQSDQASSLCIAVIGATGELARRKIFQALFALYYSGFLPENAGIVSYSRKNLIDEDLRSITASVLSCRIDHLYGSHAAIQIQVPAIQFLILSP</sequence>
<dbReference type="GO" id="GO:0016614">
    <property type="term" value="F:oxidoreductase activity, acting on CH-OH group of donors"/>
    <property type="evidence" value="ECO:0007669"/>
    <property type="project" value="InterPro"/>
</dbReference>